<dbReference type="InterPro" id="IPR017825">
    <property type="entry name" value="Lycopene_cyclase_dom"/>
</dbReference>
<name>A0ABS9U6G7_9MICC</name>
<sequence length="113" mass="12339">MTYPLVDVVFLALALLALAAMLRAGKFRVQKLQATHPLRRRPFWRPLLAAGAALMVLTAVFDSVMIAVGLFGYRSGTFSGVLVGLAPIEDFAYPLAAAVVLPALWRWLRKEVG</sequence>
<keyword evidence="3 8" id="KW-0812">Transmembrane</keyword>
<feature type="transmembrane region" description="Helical" evidence="8">
    <location>
        <begin position="46"/>
        <end position="71"/>
    </location>
</feature>
<keyword evidence="5 8" id="KW-1133">Transmembrane helix</keyword>
<keyword evidence="6 8" id="KW-0472">Membrane</keyword>
<accession>A0ABS9U6G7</accession>
<keyword evidence="4" id="KW-0125">Carotenoid biosynthesis</keyword>
<evidence type="ECO:0000256" key="4">
    <source>
        <dbReference type="ARBA" id="ARBA00022746"/>
    </source>
</evidence>
<proteinExistence type="predicted"/>
<keyword evidence="7" id="KW-0413">Isomerase</keyword>
<evidence type="ECO:0000313" key="9">
    <source>
        <dbReference type="EMBL" id="MCH6472299.1"/>
    </source>
</evidence>
<reference evidence="9 10" key="1">
    <citation type="submission" date="2022-03" db="EMBL/GenBank/DDBJ databases">
        <title>Sinomonas sp. isolated from a soil.</title>
        <authorList>
            <person name="Han J."/>
            <person name="Kim D.-U."/>
        </authorList>
    </citation>
    <scope>NUCLEOTIDE SEQUENCE [LARGE SCALE GENOMIC DNA]</scope>
    <source>
        <strain evidence="9 10">5-5</strain>
    </source>
</reference>
<evidence type="ECO:0000256" key="1">
    <source>
        <dbReference type="ARBA" id="ARBA00004141"/>
    </source>
</evidence>
<evidence type="ECO:0000313" key="10">
    <source>
        <dbReference type="Proteomes" id="UP001202922"/>
    </source>
</evidence>
<dbReference type="Proteomes" id="UP001202922">
    <property type="component" value="Unassembled WGS sequence"/>
</dbReference>
<feature type="transmembrane region" description="Helical" evidence="8">
    <location>
        <begin position="91"/>
        <end position="108"/>
    </location>
</feature>
<dbReference type="EMBL" id="JAKZBV010000001">
    <property type="protein sequence ID" value="MCH6472299.1"/>
    <property type="molecule type" value="Genomic_DNA"/>
</dbReference>
<evidence type="ECO:0000256" key="3">
    <source>
        <dbReference type="ARBA" id="ARBA00022692"/>
    </source>
</evidence>
<evidence type="ECO:0000256" key="8">
    <source>
        <dbReference type="SAM" id="Phobius"/>
    </source>
</evidence>
<evidence type="ECO:0000256" key="5">
    <source>
        <dbReference type="ARBA" id="ARBA00022989"/>
    </source>
</evidence>
<gene>
    <name evidence="9" type="ORF">L0M17_20420</name>
</gene>
<comment type="pathway">
    <text evidence="2">Carotenoid biosynthesis.</text>
</comment>
<comment type="caution">
    <text evidence="9">The sequence shown here is derived from an EMBL/GenBank/DDBJ whole genome shotgun (WGS) entry which is preliminary data.</text>
</comment>
<keyword evidence="10" id="KW-1185">Reference proteome</keyword>
<evidence type="ECO:0000256" key="6">
    <source>
        <dbReference type="ARBA" id="ARBA00023136"/>
    </source>
</evidence>
<evidence type="ECO:0000256" key="7">
    <source>
        <dbReference type="ARBA" id="ARBA00023235"/>
    </source>
</evidence>
<feature type="transmembrane region" description="Helical" evidence="8">
    <location>
        <begin position="6"/>
        <end position="25"/>
    </location>
</feature>
<comment type="subcellular location">
    <subcellularLocation>
        <location evidence="1">Membrane</location>
        <topology evidence="1">Multi-pass membrane protein</topology>
    </subcellularLocation>
</comment>
<dbReference type="RefSeq" id="WP_241056195.1">
    <property type="nucleotide sequence ID" value="NZ_JAKZBV010000001.1"/>
</dbReference>
<evidence type="ECO:0000256" key="2">
    <source>
        <dbReference type="ARBA" id="ARBA00004829"/>
    </source>
</evidence>
<dbReference type="NCBIfam" id="TIGR03462">
    <property type="entry name" value="CarR_dom_SF"/>
    <property type="match status" value="1"/>
</dbReference>
<organism evidence="9 10">
    <name type="scientific">Sinomonas terrae</name>
    <dbReference type="NCBI Taxonomy" id="2908838"/>
    <lineage>
        <taxon>Bacteria</taxon>
        <taxon>Bacillati</taxon>
        <taxon>Actinomycetota</taxon>
        <taxon>Actinomycetes</taxon>
        <taxon>Micrococcales</taxon>
        <taxon>Micrococcaceae</taxon>
        <taxon>Sinomonas</taxon>
    </lineage>
</organism>
<protein>
    <submittedName>
        <fullName evidence="9">Lycopene cyclase domain-containing protein</fullName>
    </submittedName>
</protein>